<evidence type="ECO:0000313" key="5">
    <source>
        <dbReference type="Proteomes" id="UP000689195"/>
    </source>
</evidence>
<keyword evidence="5" id="KW-1185">Reference proteome</keyword>
<dbReference type="PROSITE" id="PS50005">
    <property type="entry name" value="TPR"/>
    <property type="match status" value="3"/>
</dbReference>
<dbReference type="EMBL" id="CAJJDO010000155">
    <property type="protein sequence ID" value="CAD8209482.1"/>
    <property type="molecule type" value="Genomic_DNA"/>
</dbReference>
<gene>
    <name evidence="4" type="ORF">PPENT_87.1.T1550001</name>
</gene>
<evidence type="ECO:0008006" key="6">
    <source>
        <dbReference type="Google" id="ProtNLM"/>
    </source>
</evidence>
<evidence type="ECO:0000256" key="2">
    <source>
        <dbReference type="ARBA" id="ARBA00022803"/>
    </source>
</evidence>
<protein>
    <recommendedName>
        <fullName evidence="6">Tetratricopeptide repeat protein</fullName>
    </recommendedName>
</protein>
<evidence type="ECO:0000256" key="3">
    <source>
        <dbReference type="PROSITE-ProRule" id="PRU00339"/>
    </source>
</evidence>
<feature type="repeat" description="TPR" evidence="3">
    <location>
        <begin position="150"/>
        <end position="183"/>
    </location>
</feature>
<dbReference type="InterPro" id="IPR051685">
    <property type="entry name" value="Ycf3/AcsC/BcsC/TPR_MFPF"/>
</dbReference>
<dbReference type="Pfam" id="PF13432">
    <property type="entry name" value="TPR_16"/>
    <property type="match status" value="1"/>
</dbReference>
<dbReference type="Pfam" id="PF13424">
    <property type="entry name" value="TPR_12"/>
    <property type="match status" value="1"/>
</dbReference>
<sequence length="301" mass="35861">MIQQCNLKIKCQKDDHQDEIVTVCYNQFCQEFRLNCFKCMKKGRIHNDHFDDVEKINSLIQFIDQKNQECDKLIDDLNKLIEQRLILLNSQQINDYLNSTIQFKEYQQSITKIISEQTNKLNHSFNNLYQQLKLSQFNYCQIDYNSIQLSNQLFNEGYNLYWEDKYLEAIELLDQSIQQDPNNHQSLWCKGDCLRGLTKFEDAITWYDKALIIDTKHINSFGGKGDCLRQLRKYDESLKILDQALTINPQHKLSLQSKGLWLEDQQNYKEALIYYEKSLKINPNDQQTINQKKICENKLKQ</sequence>
<keyword evidence="2 3" id="KW-0802">TPR repeat</keyword>
<evidence type="ECO:0000256" key="1">
    <source>
        <dbReference type="ARBA" id="ARBA00022737"/>
    </source>
</evidence>
<evidence type="ECO:0000313" key="4">
    <source>
        <dbReference type="EMBL" id="CAD8209482.1"/>
    </source>
</evidence>
<dbReference type="AlphaFoldDB" id="A0A8S1YCC6"/>
<dbReference type="PANTHER" id="PTHR44943:SF4">
    <property type="entry name" value="TPR REPEAT-CONTAINING PROTEIN MJ0798"/>
    <property type="match status" value="1"/>
</dbReference>
<dbReference type="InterPro" id="IPR019734">
    <property type="entry name" value="TPR_rpt"/>
</dbReference>
<feature type="repeat" description="TPR" evidence="3">
    <location>
        <begin position="218"/>
        <end position="251"/>
    </location>
</feature>
<organism evidence="4 5">
    <name type="scientific">Paramecium pentaurelia</name>
    <dbReference type="NCBI Taxonomy" id="43138"/>
    <lineage>
        <taxon>Eukaryota</taxon>
        <taxon>Sar</taxon>
        <taxon>Alveolata</taxon>
        <taxon>Ciliophora</taxon>
        <taxon>Intramacronucleata</taxon>
        <taxon>Oligohymenophorea</taxon>
        <taxon>Peniculida</taxon>
        <taxon>Parameciidae</taxon>
        <taxon>Paramecium</taxon>
    </lineage>
</organism>
<dbReference type="SMART" id="SM00028">
    <property type="entry name" value="TPR"/>
    <property type="match status" value="4"/>
</dbReference>
<dbReference type="Proteomes" id="UP000689195">
    <property type="component" value="Unassembled WGS sequence"/>
</dbReference>
<keyword evidence="1" id="KW-0677">Repeat</keyword>
<proteinExistence type="predicted"/>
<dbReference type="PANTHER" id="PTHR44943">
    <property type="entry name" value="CELLULOSE SYNTHASE OPERON PROTEIN C"/>
    <property type="match status" value="1"/>
</dbReference>
<comment type="caution">
    <text evidence="4">The sequence shown here is derived from an EMBL/GenBank/DDBJ whole genome shotgun (WGS) entry which is preliminary data.</text>
</comment>
<reference evidence="4" key="1">
    <citation type="submission" date="2021-01" db="EMBL/GenBank/DDBJ databases">
        <authorList>
            <consortium name="Genoscope - CEA"/>
            <person name="William W."/>
        </authorList>
    </citation>
    <scope>NUCLEOTIDE SEQUENCE</scope>
</reference>
<dbReference type="OrthoDB" id="1870799at2759"/>
<name>A0A8S1YCC6_9CILI</name>
<accession>A0A8S1YCC6</accession>
<feature type="repeat" description="TPR" evidence="3">
    <location>
        <begin position="252"/>
        <end position="285"/>
    </location>
</feature>